<dbReference type="SUPFAM" id="SSF51735">
    <property type="entry name" value="NAD(P)-binding Rossmann-fold domains"/>
    <property type="match status" value="1"/>
</dbReference>
<dbReference type="PANTHER" id="PTHR43162:SF1">
    <property type="entry name" value="PRESTALK A DIFFERENTIATION PROTEIN A"/>
    <property type="match status" value="1"/>
</dbReference>
<dbReference type="RefSeq" id="WP_137250903.1">
    <property type="nucleotide sequence ID" value="NZ_SZQA01000042.1"/>
</dbReference>
<comment type="caution">
    <text evidence="2">The sequence shown here is derived from an EMBL/GenBank/DDBJ whole genome shotgun (WGS) entry which is preliminary data.</text>
</comment>
<evidence type="ECO:0000313" key="2">
    <source>
        <dbReference type="EMBL" id="TKK83717.1"/>
    </source>
</evidence>
<dbReference type="EMBL" id="SZQA01000042">
    <property type="protein sequence ID" value="TKK83717.1"/>
    <property type="molecule type" value="Genomic_DNA"/>
</dbReference>
<protein>
    <submittedName>
        <fullName evidence="2">NmrA family transcriptional regulator</fullName>
    </submittedName>
</protein>
<proteinExistence type="predicted"/>
<gene>
    <name evidence="2" type="ORF">FDA94_32555</name>
</gene>
<accession>A0A4U3M836</accession>
<dbReference type="AlphaFoldDB" id="A0A4U3M836"/>
<dbReference type="Proteomes" id="UP000308705">
    <property type="component" value="Unassembled WGS sequence"/>
</dbReference>
<dbReference type="Gene3D" id="3.40.50.720">
    <property type="entry name" value="NAD(P)-binding Rossmann-like Domain"/>
    <property type="match status" value="1"/>
</dbReference>
<dbReference type="OrthoDB" id="4632815at2"/>
<evidence type="ECO:0000259" key="1">
    <source>
        <dbReference type="Pfam" id="PF13460"/>
    </source>
</evidence>
<dbReference type="InterPro" id="IPR016040">
    <property type="entry name" value="NAD(P)-bd_dom"/>
</dbReference>
<reference evidence="2 3" key="1">
    <citation type="submission" date="2019-04" db="EMBL/GenBank/DDBJ databases">
        <title>Herbidospora sp. NEAU-GS14.nov., a novel actinomycete isolated from soil.</title>
        <authorList>
            <person name="Han L."/>
        </authorList>
    </citation>
    <scope>NUCLEOTIDE SEQUENCE [LARGE SCALE GENOMIC DNA]</scope>
    <source>
        <strain evidence="2 3">NEAU-GS14</strain>
    </source>
</reference>
<keyword evidence="3" id="KW-1185">Reference proteome</keyword>
<name>A0A4U3M836_9ACTN</name>
<dbReference type="Pfam" id="PF13460">
    <property type="entry name" value="NAD_binding_10"/>
    <property type="match status" value="1"/>
</dbReference>
<dbReference type="PANTHER" id="PTHR43162">
    <property type="match status" value="1"/>
</dbReference>
<organism evidence="2 3">
    <name type="scientific">Herbidospora galbida</name>
    <dbReference type="NCBI Taxonomy" id="2575442"/>
    <lineage>
        <taxon>Bacteria</taxon>
        <taxon>Bacillati</taxon>
        <taxon>Actinomycetota</taxon>
        <taxon>Actinomycetes</taxon>
        <taxon>Streptosporangiales</taxon>
        <taxon>Streptosporangiaceae</taxon>
        <taxon>Herbidospora</taxon>
    </lineage>
</organism>
<feature type="domain" description="NAD(P)-binding" evidence="1">
    <location>
        <begin position="8"/>
        <end position="191"/>
    </location>
</feature>
<sequence>MIVITTPTGDVGRQVLDRVLDGGEPVRVIVRDPSRLPEHVRTRVEVVEGSHADADTIAKALVGADRLFWLVPPAGFRDAGPARRHYLDFTRAAAREAASRGVRMVHVTSLGHGYQDEAGLLSAALDMDELIAGTGVRYRALALPFFMENLLGQARPIAEQGVFSMANTADQPLLTVATRDVAATAAALLLDAAWSGQARVPLVGPDNLTPDAMAEIVSATLGRTVRYRQVSLADFRARMVRRGASPALAQDMADMVDAQNNGIYDAEPRDPASATATGFRQWCQDVLRGHVYAANSSIRPVTV</sequence>
<evidence type="ECO:0000313" key="3">
    <source>
        <dbReference type="Proteomes" id="UP000308705"/>
    </source>
</evidence>
<dbReference type="InterPro" id="IPR036291">
    <property type="entry name" value="NAD(P)-bd_dom_sf"/>
</dbReference>
<dbReference type="InterPro" id="IPR051604">
    <property type="entry name" value="Ergot_Alk_Oxidoreductase"/>
</dbReference>
<dbReference type="Gene3D" id="3.90.25.10">
    <property type="entry name" value="UDP-galactose 4-epimerase, domain 1"/>
    <property type="match status" value="1"/>
</dbReference>